<name>A0AAV2YRG2_9STRA</name>
<organism evidence="1 2">
    <name type="scientific">Lagenidium giganteum</name>
    <dbReference type="NCBI Taxonomy" id="4803"/>
    <lineage>
        <taxon>Eukaryota</taxon>
        <taxon>Sar</taxon>
        <taxon>Stramenopiles</taxon>
        <taxon>Oomycota</taxon>
        <taxon>Peronosporomycetes</taxon>
        <taxon>Pythiales</taxon>
        <taxon>Pythiaceae</taxon>
    </lineage>
</organism>
<comment type="caution">
    <text evidence="1">The sequence shown here is derived from an EMBL/GenBank/DDBJ whole genome shotgun (WGS) entry which is preliminary data.</text>
</comment>
<reference evidence="1" key="1">
    <citation type="submission" date="2022-11" db="EMBL/GenBank/DDBJ databases">
        <authorList>
            <person name="Morgan W.R."/>
            <person name="Tartar A."/>
        </authorList>
    </citation>
    <scope>NUCLEOTIDE SEQUENCE</scope>
    <source>
        <strain evidence="1">ARSEF 373</strain>
    </source>
</reference>
<accession>A0AAV2YRG2</accession>
<dbReference type="EMBL" id="DAKRPA010000155">
    <property type="protein sequence ID" value="DAZ96811.1"/>
    <property type="molecule type" value="Genomic_DNA"/>
</dbReference>
<gene>
    <name evidence="1" type="ORF">N0F65_007072</name>
</gene>
<protein>
    <submittedName>
        <fullName evidence="1">Uncharacterized protein</fullName>
    </submittedName>
</protein>
<keyword evidence="2" id="KW-1185">Reference proteome</keyword>
<dbReference type="AlphaFoldDB" id="A0AAV2YRG2"/>
<evidence type="ECO:0000313" key="2">
    <source>
        <dbReference type="Proteomes" id="UP001146120"/>
    </source>
</evidence>
<evidence type="ECO:0000313" key="1">
    <source>
        <dbReference type="EMBL" id="DAZ96811.1"/>
    </source>
</evidence>
<proteinExistence type="predicted"/>
<sequence>MRKNALTNSTKPLKFSNAKANKPLSVLRLQRSWWRLHTLSYRE</sequence>
<reference evidence="1" key="2">
    <citation type="journal article" date="2023" name="Microbiol Resour">
        <title>Decontamination and Annotation of the Draft Genome Sequence of the Oomycete Lagenidium giganteum ARSEF 373.</title>
        <authorList>
            <person name="Morgan W.R."/>
            <person name="Tartar A."/>
        </authorList>
    </citation>
    <scope>NUCLEOTIDE SEQUENCE</scope>
    <source>
        <strain evidence="1">ARSEF 373</strain>
    </source>
</reference>
<dbReference type="Proteomes" id="UP001146120">
    <property type="component" value="Unassembled WGS sequence"/>
</dbReference>